<gene>
    <name evidence="2" type="ORF">PtA15_4A669</name>
</gene>
<evidence type="ECO:0000313" key="3">
    <source>
        <dbReference type="Proteomes" id="UP001164743"/>
    </source>
</evidence>
<organism evidence="2 3">
    <name type="scientific">Puccinia triticina</name>
    <dbReference type="NCBI Taxonomy" id="208348"/>
    <lineage>
        <taxon>Eukaryota</taxon>
        <taxon>Fungi</taxon>
        <taxon>Dikarya</taxon>
        <taxon>Basidiomycota</taxon>
        <taxon>Pucciniomycotina</taxon>
        <taxon>Pucciniomycetes</taxon>
        <taxon>Pucciniales</taxon>
        <taxon>Pucciniaceae</taxon>
        <taxon>Puccinia</taxon>
    </lineage>
</organism>
<keyword evidence="3" id="KW-1185">Reference proteome</keyword>
<feature type="region of interest" description="Disordered" evidence="1">
    <location>
        <begin position="157"/>
        <end position="225"/>
    </location>
</feature>
<sequence length="225" mass="24016">MATDPHPVALDSFATQSPPTTRLYVHGVSVHLPDFYDTNPTPPMVSELGSFSETHQSSQSSHITSLLPNCALNFISSFRFFRPHPRIVLSLSTLPILISYHVSSGALRKKLAKLLSIRTDYRSDWEDVFGFSPDCTNPSCPAIQLLDARPLSIVRRETTQPPTPGSPVPTTNGTPAPTMTNPGSLFTSSLTTSPPSGGAMTGQPGTLGANRAPKNLGSTPEMGAC</sequence>
<reference evidence="2" key="1">
    <citation type="submission" date="2022-10" db="EMBL/GenBank/DDBJ databases">
        <title>Puccinia triticina Genome sequencing and assembly.</title>
        <authorList>
            <person name="Li C."/>
        </authorList>
    </citation>
    <scope>NUCLEOTIDE SEQUENCE</scope>
    <source>
        <strain evidence="2">Pt15</strain>
    </source>
</reference>
<dbReference type="EMBL" id="CP110424">
    <property type="protein sequence ID" value="WAQ84217.1"/>
    <property type="molecule type" value="Genomic_DNA"/>
</dbReference>
<dbReference type="GeneID" id="77809471"/>
<name>A0ABY7CIB1_9BASI</name>
<dbReference type="RefSeq" id="XP_053019772.1">
    <property type="nucleotide sequence ID" value="XM_053168576.1"/>
</dbReference>
<accession>A0ABY7CIB1</accession>
<evidence type="ECO:0000313" key="2">
    <source>
        <dbReference type="EMBL" id="WAQ84217.1"/>
    </source>
</evidence>
<evidence type="ECO:0000256" key="1">
    <source>
        <dbReference type="SAM" id="MobiDB-lite"/>
    </source>
</evidence>
<protein>
    <submittedName>
        <fullName evidence="2">Uncharacterized protein</fullName>
    </submittedName>
</protein>
<feature type="compositionally biased region" description="Low complexity" evidence="1">
    <location>
        <begin position="182"/>
        <end position="198"/>
    </location>
</feature>
<dbReference type="Proteomes" id="UP001164743">
    <property type="component" value="Chromosome 4A"/>
</dbReference>
<feature type="compositionally biased region" description="Polar residues" evidence="1">
    <location>
        <begin position="168"/>
        <end position="181"/>
    </location>
</feature>
<proteinExistence type="predicted"/>